<evidence type="ECO:0000256" key="1">
    <source>
        <dbReference type="ARBA" id="ARBA00023015"/>
    </source>
</evidence>
<proteinExistence type="predicted"/>
<protein>
    <submittedName>
        <fullName evidence="5">Helix-turn-helix transcriptional regulator</fullName>
    </submittedName>
</protein>
<accession>A0ABR7JNM4</accession>
<dbReference type="SMART" id="SM00342">
    <property type="entry name" value="HTH_ARAC"/>
    <property type="match status" value="1"/>
</dbReference>
<comment type="caution">
    <text evidence="5">The sequence shown here is derived from an EMBL/GenBank/DDBJ whole genome shotgun (WGS) entry which is preliminary data.</text>
</comment>
<dbReference type="RefSeq" id="WP_153926037.1">
    <property type="nucleotide sequence ID" value="NZ_JACRWE010000003.1"/>
</dbReference>
<dbReference type="InterPro" id="IPR009057">
    <property type="entry name" value="Homeodomain-like_sf"/>
</dbReference>
<dbReference type="PANTHER" id="PTHR43280">
    <property type="entry name" value="ARAC-FAMILY TRANSCRIPTIONAL REGULATOR"/>
    <property type="match status" value="1"/>
</dbReference>
<dbReference type="Pfam" id="PF02311">
    <property type="entry name" value="AraC_binding"/>
    <property type="match status" value="1"/>
</dbReference>
<dbReference type="PANTHER" id="PTHR43280:SF2">
    <property type="entry name" value="HTH-TYPE TRANSCRIPTIONAL REGULATOR EXSA"/>
    <property type="match status" value="1"/>
</dbReference>
<feature type="domain" description="HTH araC/xylS-type" evidence="4">
    <location>
        <begin position="227"/>
        <end position="324"/>
    </location>
</feature>
<dbReference type="SUPFAM" id="SSF46689">
    <property type="entry name" value="Homeodomain-like"/>
    <property type="match status" value="2"/>
</dbReference>
<name>A0ABR7JNM4_9FIRM</name>
<evidence type="ECO:0000313" key="6">
    <source>
        <dbReference type="Proteomes" id="UP000609849"/>
    </source>
</evidence>
<sequence>MKLSEIEELIKLNKINIIYDIKTINEIVNQKRTDFLGILTDDGSYIGYKDIEMNSSFIDAHDMIDSEKDTVTLHNHGFYEIIFCKSGNIQYLIEDKRYNIQKGNIIIIPPGASHRPLLREASKETYHRTVIWINSNFYNQCSKMLKLTEKVEHDPISNGHYVLQTSGTLYLQVEQIIELLLKEKTHPNPSSEFYCYSLFVQLYCLFYRAHCYNNVSYSKPEKTILLDEILHYISSNLSQKITIKSIADHFHISESSVNQLFKKNFDTSVYKLITQKRLTTSKKLIMENVPLKEIPHQCGFSDYSVFYKAFIKEYKISPKEFKNYNI</sequence>
<keyword evidence="6" id="KW-1185">Reference proteome</keyword>
<evidence type="ECO:0000313" key="5">
    <source>
        <dbReference type="EMBL" id="MBC5996536.1"/>
    </source>
</evidence>
<keyword evidence="1" id="KW-0805">Transcription regulation</keyword>
<organism evidence="5 6">
    <name type="scientific">Romboutsia faecis</name>
    <dbReference type="NCBI Taxonomy" id="2764597"/>
    <lineage>
        <taxon>Bacteria</taxon>
        <taxon>Bacillati</taxon>
        <taxon>Bacillota</taxon>
        <taxon>Clostridia</taxon>
        <taxon>Peptostreptococcales</taxon>
        <taxon>Peptostreptococcaceae</taxon>
        <taxon>Romboutsia</taxon>
    </lineage>
</organism>
<dbReference type="Gene3D" id="2.60.120.10">
    <property type="entry name" value="Jelly Rolls"/>
    <property type="match status" value="1"/>
</dbReference>
<dbReference type="InterPro" id="IPR014710">
    <property type="entry name" value="RmlC-like_jellyroll"/>
</dbReference>
<gene>
    <name evidence="5" type="ORF">H8923_07170</name>
</gene>
<reference evidence="5 6" key="1">
    <citation type="submission" date="2020-08" db="EMBL/GenBank/DDBJ databases">
        <authorList>
            <person name="Liu C."/>
            <person name="Sun Q."/>
        </authorList>
    </citation>
    <scope>NUCLEOTIDE SEQUENCE [LARGE SCALE GENOMIC DNA]</scope>
    <source>
        <strain evidence="5 6">NSJ-18</strain>
    </source>
</reference>
<dbReference type="InterPro" id="IPR037923">
    <property type="entry name" value="HTH-like"/>
</dbReference>
<keyword evidence="2" id="KW-0238">DNA-binding</keyword>
<dbReference type="EMBL" id="JACRWE010000003">
    <property type="protein sequence ID" value="MBC5996536.1"/>
    <property type="molecule type" value="Genomic_DNA"/>
</dbReference>
<dbReference type="InterPro" id="IPR003313">
    <property type="entry name" value="AraC-bd"/>
</dbReference>
<dbReference type="Pfam" id="PF12833">
    <property type="entry name" value="HTH_18"/>
    <property type="match status" value="1"/>
</dbReference>
<dbReference type="Proteomes" id="UP000609849">
    <property type="component" value="Unassembled WGS sequence"/>
</dbReference>
<dbReference type="Gene3D" id="1.10.10.60">
    <property type="entry name" value="Homeodomain-like"/>
    <property type="match status" value="2"/>
</dbReference>
<dbReference type="InterPro" id="IPR018060">
    <property type="entry name" value="HTH_AraC"/>
</dbReference>
<evidence type="ECO:0000259" key="4">
    <source>
        <dbReference type="PROSITE" id="PS01124"/>
    </source>
</evidence>
<dbReference type="SUPFAM" id="SSF51215">
    <property type="entry name" value="Regulatory protein AraC"/>
    <property type="match status" value="1"/>
</dbReference>
<dbReference type="PROSITE" id="PS01124">
    <property type="entry name" value="HTH_ARAC_FAMILY_2"/>
    <property type="match status" value="1"/>
</dbReference>
<keyword evidence="3" id="KW-0804">Transcription</keyword>
<evidence type="ECO:0000256" key="2">
    <source>
        <dbReference type="ARBA" id="ARBA00023125"/>
    </source>
</evidence>
<evidence type="ECO:0000256" key="3">
    <source>
        <dbReference type="ARBA" id="ARBA00023163"/>
    </source>
</evidence>